<evidence type="ECO:0000313" key="2">
    <source>
        <dbReference type="Proteomes" id="UP000242687"/>
    </source>
</evidence>
<dbReference type="Gene3D" id="2.40.128.410">
    <property type="match status" value="1"/>
</dbReference>
<organism evidence="1 2">
    <name type="scientific">Mucilaginibacter auburnensis</name>
    <dbReference type="NCBI Taxonomy" id="1457233"/>
    <lineage>
        <taxon>Bacteria</taxon>
        <taxon>Pseudomonadati</taxon>
        <taxon>Bacteroidota</taxon>
        <taxon>Sphingobacteriia</taxon>
        <taxon>Sphingobacteriales</taxon>
        <taxon>Sphingobacteriaceae</taxon>
        <taxon>Mucilaginibacter</taxon>
    </lineage>
</organism>
<evidence type="ECO:0000313" key="1">
    <source>
        <dbReference type="EMBL" id="PJJ79501.1"/>
    </source>
</evidence>
<dbReference type="Pfam" id="PF14059">
    <property type="entry name" value="DUF4251"/>
    <property type="match status" value="1"/>
</dbReference>
<reference evidence="1 2" key="1">
    <citation type="submission" date="2017-11" db="EMBL/GenBank/DDBJ databases">
        <title>Genomic Encyclopedia of Archaeal and Bacterial Type Strains, Phase II (KMG-II): From Individual Species to Whole Genera.</title>
        <authorList>
            <person name="Goeker M."/>
        </authorList>
    </citation>
    <scope>NUCLEOTIDE SEQUENCE [LARGE SCALE GENOMIC DNA]</scope>
    <source>
        <strain evidence="1 2">DSM 28175</strain>
    </source>
</reference>
<protein>
    <submittedName>
        <fullName evidence="1">Uncharacterized protein DUF4251</fullName>
    </submittedName>
</protein>
<comment type="caution">
    <text evidence="1">The sequence shown here is derived from an EMBL/GenBank/DDBJ whole genome shotgun (WGS) entry which is preliminary data.</text>
</comment>
<proteinExistence type="predicted"/>
<dbReference type="InterPro" id="IPR025347">
    <property type="entry name" value="DUF4251"/>
</dbReference>
<dbReference type="EMBL" id="PGFJ01000002">
    <property type="protein sequence ID" value="PJJ79501.1"/>
    <property type="molecule type" value="Genomic_DNA"/>
</dbReference>
<name>A0A2H9VMC9_9SPHI</name>
<dbReference type="AlphaFoldDB" id="A0A2H9VMC9"/>
<dbReference type="OrthoDB" id="1097715at2"/>
<dbReference type="RefSeq" id="WP_100341835.1">
    <property type="nucleotide sequence ID" value="NZ_PGFJ01000002.1"/>
</dbReference>
<gene>
    <name evidence="1" type="ORF">CLV57_2635</name>
</gene>
<keyword evidence="2" id="KW-1185">Reference proteome</keyword>
<sequence>MKNTLKIFFAVAVCVLFGEKAISQTTAPDKKATQIAELKRIVDGKNYIFKATTAMPTTSAGVQVSGNIGGPNSVLNQLNSGMINLTGSYDVSLKNDSLSVFLPYYGTAFSAPINPTEGGIKLNTTKFDYNVAQKKKGSLQITFKPQKLETRSPADVYRMILSVSPGGYATLQVISVNRMPITFNGMVEEIKPQEAKKS</sequence>
<accession>A0A2H9VMC9</accession>
<dbReference type="Proteomes" id="UP000242687">
    <property type="component" value="Unassembled WGS sequence"/>
</dbReference>